<gene>
    <name evidence="1" type="ORF">KBTEX_01684</name>
</gene>
<dbReference type="EMBL" id="MN079100">
    <property type="protein sequence ID" value="QEA05363.1"/>
    <property type="molecule type" value="Genomic_DNA"/>
</dbReference>
<dbReference type="AlphaFoldDB" id="A0A5B8RBB2"/>
<reference evidence="1" key="1">
    <citation type="submission" date="2019-06" db="EMBL/GenBank/DDBJ databases">
        <authorList>
            <person name="Murdoch R.W."/>
            <person name="Fathepure B."/>
        </authorList>
    </citation>
    <scope>NUCLEOTIDE SEQUENCE</scope>
</reference>
<accession>A0A5B8RBB2</accession>
<sequence length="69" mass="7654">MRVKFRKTCRIGTPPATETVPAREVRHVNDELAAELLERGIAEPVRRTLRVGLGDGLASNVKREDETNG</sequence>
<organism evidence="1">
    <name type="scientific">uncultured organism</name>
    <dbReference type="NCBI Taxonomy" id="155900"/>
    <lineage>
        <taxon>unclassified sequences</taxon>
        <taxon>environmental samples</taxon>
    </lineage>
</organism>
<proteinExistence type="predicted"/>
<evidence type="ECO:0000313" key="1">
    <source>
        <dbReference type="EMBL" id="QEA05363.1"/>
    </source>
</evidence>
<protein>
    <submittedName>
        <fullName evidence="1">Uncharacterized protein</fullName>
    </submittedName>
</protein>
<name>A0A5B8RBB2_9ZZZZ</name>